<evidence type="ECO:0000313" key="4">
    <source>
        <dbReference type="Proteomes" id="UP000652761"/>
    </source>
</evidence>
<sequence>LEETGFGPFLRLDELTPDVVLIQALKERWDPECHTFLFPWGHMIPTLEDVVRITGLRVDGQAVTGVTYTSYLEIVERLLGLEVMRERSSLVARTRLQASLGVADALHQTGEGQMEYMARLKEDARAVLAEEEGAAADRELRRILILVIGKLILETKGDPVSCRCLPLLEDLTQVGSYAWGAALLAHLFDSLGTSGRETGAWAYLYLPSLGRGVSRRPGAAPLLQCWRFRRDERSLCLQVTLIHDALDTVPFGHGCPYFGREIWLHAFNTVVPLHLRLVARTLGLHQAAVEFPTRQRPWERPGRSFRGLQEVMDWRVRAQEQLEDWRQRGRVVISEATSDEDYFRAYARKYRAQLDPEGRIASLEGVLHSTIQQRDDLQRTCVELDRAQQMVGGASTSRDKPGRSVLEGQLAAAVRQAEEATAELQERKADLRASLARTAALEKEMAEMRRRPQADEATGLRREADELRSQLGSERHRYELLRSEMKGLERALALVGRSRTSASRSDVPSRSAGHYLTGSSGRRRNEEEARRREGAAERSTTGPREMAPPPSRPPEGVVGDDTLAEEALETDSERGD</sequence>
<dbReference type="GO" id="GO:0010073">
    <property type="term" value="P:meristem maintenance"/>
    <property type="evidence" value="ECO:0007669"/>
    <property type="project" value="InterPro"/>
</dbReference>
<feature type="non-terminal residue" evidence="3">
    <location>
        <position position="1"/>
    </location>
</feature>
<protein>
    <recommendedName>
        <fullName evidence="2">Aminotransferase-like plant mobile domain-containing protein</fullName>
    </recommendedName>
</protein>
<feature type="region of interest" description="Disordered" evidence="1">
    <location>
        <begin position="495"/>
        <end position="576"/>
    </location>
</feature>
<evidence type="ECO:0000313" key="3">
    <source>
        <dbReference type="EMBL" id="MQM10655.1"/>
    </source>
</evidence>
<dbReference type="EMBL" id="NMUH01004736">
    <property type="protein sequence ID" value="MQM10655.1"/>
    <property type="molecule type" value="Genomic_DNA"/>
</dbReference>
<dbReference type="Proteomes" id="UP000652761">
    <property type="component" value="Unassembled WGS sequence"/>
</dbReference>
<dbReference type="PANTHER" id="PTHR46033">
    <property type="entry name" value="PROTEIN MAIN-LIKE 2"/>
    <property type="match status" value="1"/>
</dbReference>
<dbReference type="AlphaFoldDB" id="A0A843X0X2"/>
<feature type="compositionally biased region" description="Basic and acidic residues" evidence="1">
    <location>
        <begin position="523"/>
        <end position="536"/>
    </location>
</feature>
<gene>
    <name evidence="3" type="ORF">Taro_043553</name>
</gene>
<keyword evidence="4" id="KW-1185">Reference proteome</keyword>
<organism evidence="3 4">
    <name type="scientific">Colocasia esculenta</name>
    <name type="common">Wild taro</name>
    <name type="synonym">Arum esculentum</name>
    <dbReference type="NCBI Taxonomy" id="4460"/>
    <lineage>
        <taxon>Eukaryota</taxon>
        <taxon>Viridiplantae</taxon>
        <taxon>Streptophyta</taxon>
        <taxon>Embryophyta</taxon>
        <taxon>Tracheophyta</taxon>
        <taxon>Spermatophyta</taxon>
        <taxon>Magnoliopsida</taxon>
        <taxon>Liliopsida</taxon>
        <taxon>Araceae</taxon>
        <taxon>Aroideae</taxon>
        <taxon>Colocasieae</taxon>
        <taxon>Colocasia</taxon>
    </lineage>
</organism>
<feature type="compositionally biased region" description="Polar residues" evidence="1">
    <location>
        <begin position="498"/>
        <end position="508"/>
    </location>
</feature>
<dbReference type="Pfam" id="PF10536">
    <property type="entry name" value="PMD"/>
    <property type="match status" value="1"/>
</dbReference>
<evidence type="ECO:0000256" key="1">
    <source>
        <dbReference type="SAM" id="MobiDB-lite"/>
    </source>
</evidence>
<evidence type="ECO:0000259" key="2">
    <source>
        <dbReference type="Pfam" id="PF10536"/>
    </source>
</evidence>
<dbReference type="InterPro" id="IPR044824">
    <property type="entry name" value="MAIN-like"/>
</dbReference>
<feature type="domain" description="Aminotransferase-like plant mobile" evidence="2">
    <location>
        <begin position="16"/>
        <end position="230"/>
    </location>
</feature>
<reference evidence="3" key="1">
    <citation type="submission" date="2017-07" db="EMBL/GenBank/DDBJ databases">
        <title>Taro Niue Genome Assembly and Annotation.</title>
        <authorList>
            <person name="Atibalentja N."/>
            <person name="Keating K."/>
            <person name="Fields C.J."/>
        </authorList>
    </citation>
    <scope>NUCLEOTIDE SEQUENCE</scope>
    <source>
        <strain evidence="3">Niue_2</strain>
        <tissue evidence="3">Leaf</tissue>
    </source>
</reference>
<feature type="region of interest" description="Disordered" evidence="1">
    <location>
        <begin position="444"/>
        <end position="468"/>
    </location>
</feature>
<accession>A0A843X0X2</accession>
<name>A0A843X0X2_COLES</name>
<dbReference type="InterPro" id="IPR019557">
    <property type="entry name" value="AminoTfrase-like_pln_mobile"/>
</dbReference>
<proteinExistence type="predicted"/>
<comment type="caution">
    <text evidence="3">The sequence shown here is derived from an EMBL/GenBank/DDBJ whole genome shotgun (WGS) entry which is preliminary data.</text>
</comment>
<dbReference type="PANTHER" id="PTHR46033:SF8">
    <property type="entry name" value="PROTEIN MAINTENANCE OF MERISTEMS-LIKE"/>
    <property type="match status" value="1"/>
</dbReference>